<dbReference type="InterPro" id="IPR035069">
    <property type="entry name" value="TTHA1013/TTHA0281-like"/>
</dbReference>
<dbReference type="Proteomes" id="UP000180235">
    <property type="component" value="Chromosome"/>
</dbReference>
<dbReference type="PANTHER" id="PTHR34504:SF4">
    <property type="entry name" value="ANTITOXIN HICB"/>
    <property type="match status" value="1"/>
</dbReference>
<dbReference type="SUPFAM" id="SSF143100">
    <property type="entry name" value="TTHA1013/TTHA0281-like"/>
    <property type="match status" value="1"/>
</dbReference>
<dbReference type="KEGG" id="glt:GlitD10_1974"/>
<protein>
    <recommendedName>
        <fullName evidence="3">Type II toxin-antitoxin system HicB family antitoxin</fullName>
    </recommendedName>
</protein>
<evidence type="ECO:0000313" key="2">
    <source>
        <dbReference type="Proteomes" id="UP000180235"/>
    </source>
</evidence>
<dbReference type="AlphaFoldDB" id="A0A1J0AED6"/>
<evidence type="ECO:0008006" key="3">
    <source>
        <dbReference type="Google" id="ProtNLM"/>
    </source>
</evidence>
<gene>
    <name evidence="1" type="ORF">GlitD10_1974</name>
</gene>
<proteinExistence type="predicted"/>
<dbReference type="InterPro" id="IPR051404">
    <property type="entry name" value="TA_system_antitoxin"/>
</dbReference>
<dbReference type="PANTHER" id="PTHR34504">
    <property type="entry name" value="ANTITOXIN HICB"/>
    <property type="match status" value="1"/>
</dbReference>
<organism evidence="1 2">
    <name type="scientific">Gloeomargarita lithophora Alchichica-D10</name>
    <dbReference type="NCBI Taxonomy" id="1188229"/>
    <lineage>
        <taxon>Bacteria</taxon>
        <taxon>Bacillati</taxon>
        <taxon>Cyanobacteriota</taxon>
        <taxon>Cyanophyceae</taxon>
        <taxon>Gloeomargaritales</taxon>
        <taxon>Gloeomargaritaceae</taxon>
        <taxon>Gloeomargarita</taxon>
    </lineage>
</organism>
<dbReference type="Gene3D" id="3.30.160.250">
    <property type="match status" value="1"/>
</dbReference>
<dbReference type="EMBL" id="CP017675">
    <property type="protein sequence ID" value="APB34300.1"/>
    <property type="molecule type" value="Genomic_DNA"/>
</dbReference>
<evidence type="ECO:0000313" key="1">
    <source>
        <dbReference type="EMBL" id="APB34300.1"/>
    </source>
</evidence>
<reference evidence="1 2" key="1">
    <citation type="submission" date="2016-10" db="EMBL/GenBank/DDBJ databases">
        <title>Description of Gloeomargarita lithophora gen. nov., sp. nov., a thylakoid-bearing basal-branching cyanobacterium with intracellular carbonates, and proposal for Gloeomargaritales ord. nov.</title>
        <authorList>
            <person name="Moreira D."/>
            <person name="Tavera R."/>
            <person name="Benzerara K."/>
            <person name="Skouri-Panet F."/>
            <person name="Couradeau E."/>
            <person name="Gerard E."/>
            <person name="Loussert C."/>
            <person name="Novelo E."/>
            <person name="Zivanovic Y."/>
            <person name="Lopez-Garcia P."/>
        </authorList>
    </citation>
    <scope>NUCLEOTIDE SEQUENCE [LARGE SCALE GENOMIC DNA]</scope>
    <source>
        <strain evidence="1 2">D10</strain>
    </source>
</reference>
<name>A0A1J0AED6_9CYAN</name>
<sequence>MCLSLRSAQNTPSPSGRNCRLTECYVQEREEIIYNRLRRFLAPEIMKTLTAIVEKAEEGGYFAICPEIKGANGQGETIEECCEDLKLAIQLIFEELREQAISQASSNFICQEIVFS</sequence>
<accession>A0A1J0AED6</accession>
<dbReference type="STRING" id="1188229.GlitD10_1974"/>
<keyword evidence="2" id="KW-1185">Reference proteome</keyword>